<reference evidence="1" key="2">
    <citation type="submission" date="2021-06" db="EMBL/GenBank/DDBJ databases">
        <authorList>
            <person name="Rogers T.H."/>
            <person name="Ramsay J.P."/>
            <person name="Wang P."/>
            <person name="Terpolilli J."/>
        </authorList>
    </citation>
    <scope>NUCLEOTIDE SEQUENCE</scope>
    <source>
        <strain evidence="1">WSM5005</strain>
        <plasmid evidence="1">pl3WSM5005</plasmid>
    </source>
</reference>
<geneLocation type="plasmid" evidence="1 2">
    <name>pl3WSM5005</name>
</geneLocation>
<dbReference type="Proteomes" id="UP000179860">
    <property type="component" value="Plasmid pl3WSM5005"/>
</dbReference>
<gene>
    <name evidence="1" type="ORF">BJG93_34655</name>
</gene>
<reference evidence="1" key="1">
    <citation type="submission" date="2016-09" db="EMBL/GenBank/DDBJ databases">
        <title>The Complete Genome of Burkholderia sprentiae wsm5005.</title>
        <authorList>
            <person name="De Meyer S."/>
            <person name="Wang P."/>
            <person name="Terpolilli J."/>
        </authorList>
    </citation>
    <scope>NUCLEOTIDE SEQUENCE</scope>
    <source>
        <strain evidence="1">WSM5005</strain>
        <plasmid evidence="1">pl3WSM5005</plasmid>
    </source>
</reference>
<dbReference type="EMBL" id="CP017564">
    <property type="protein sequence ID" value="APA90256.1"/>
    <property type="molecule type" value="Genomic_DNA"/>
</dbReference>
<keyword evidence="2" id="KW-1185">Reference proteome</keyword>
<sequence length="74" mass="8235">MCYGNPVEMLANVLPDPMPRNRLGHTPLDDFEHFCAYSGLVEPEVGSLGFAWAKCAYVDAWMLRYAVVPDDSGQ</sequence>
<keyword evidence="1" id="KW-0614">Plasmid</keyword>
<name>A0ACA8AX06_9BURK</name>
<proteinExistence type="predicted"/>
<protein>
    <submittedName>
        <fullName evidence="1">Uncharacterized protein</fullName>
    </submittedName>
</protein>
<evidence type="ECO:0000313" key="1">
    <source>
        <dbReference type="EMBL" id="APA90256.1"/>
    </source>
</evidence>
<evidence type="ECO:0000313" key="2">
    <source>
        <dbReference type="Proteomes" id="UP000179860"/>
    </source>
</evidence>
<accession>A0ACA8AX06</accession>
<organism evidence="1 2">
    <name type="scientific">Paraburkholderia sprentiae WSM5005</name>
    <dbReference type="NCBI Taxonomy" id="754502"/>
    <lineage>
        <taxon>Bacteria</taxon>
        <taxon>Pseudomonadati</taxon>
        <taxon>Pseudomonadota</taxon>
        <taxon>Betaproteobacteria</taxon>
        <taxon>Burkholderiales</taxon>
        <taxon>Burkholderiaceae</taxon>
        <taxon>Paraburkholderia</taxon>
    </lineage>
</organism>